<evidence type="ECO:0000313" key="1">
    <source>
        <dbReference type="EMBL" id="VDD54057.1"/>
    </source>
</evidence>
<accession>A0A3P6F8M6</accession>
<gene>
    <name evidence="1" type="ORF">BOLC8T47286H</name>
</gene>
<protein>
    <submittedName>
        <fullName evidence="1">Uncharacterized protein</fullName>
    </submittedName>
</protein>
<reference evidence="1" key="1">
    <citation type="submission" date="2018-11" db="EMBL/GenBank/DDBJ databases">
        <authorList>
            <consortium name="Genoscope - CEA"/>
            <person name="William W."/>
        </authorList>
    </citation>
    <scope>NUCLEOTIDE SEQUENCE</scope>
</reference>
<proteinExistence type="predicted"/>
<dbReference type="EMBL" id="LR031879">
    <property type="protein sequence ID" value="VDD54057.1"/>
    <property type="molecule type" value="Genomic_DNA"/>
</dbReference>
<name>A0A3P6F8M6_BRAOL</name>
<dbReference type="AlphaFoldDB" id="A0A3P6F8M6"/>
<sequence>MLACYENHLLLSYSKTSYFISSMDNALPPFKCGCSVIGRPGTSDAVANSWESICCCLIPSSELKCSLYPRFLLATKLKYLKHSQRQLLLRWISDH</sequence>
<organism evidence="1">
    <name type="scientific">Brassica oleracea</name>
    <name type="common">Wild cabbage</name>
    <dbReference type="NCBI Taxonomy" id="3712"/>
    <lineage>
        <taxon>Eukaryota</taxon>
        <taxon>Viridiplantae</taxon>
        <taxon>Streptophyta</taxon>
        <taxon>Embryophyta</taxon>
        <taxon>Tracheophyta</taxon>
        <taxon>Spermatophyta</taxon>
        <taxon>Magnoliopsida</taxon>
        <taxon>eudicotyledons</taxon>
        <taxon>Gunneridae</taxon>
        <taxon>Pentapetalae</taxon>
        <taxon>rosids</taxon>
        <taxon>malvids</taxon>
        <taxon>Brassicales</taxon>
        <taxon>Brassicaceae</taxon>
        <taxon>Brassiceae</taxon>
        <taxon>Brassica</taxon>
    </lineage>
</organism>